<reference evidence="2" key="1">
    <citation type="submission" date="2015-10" db="EMBL/GenBank/DDBJ databases">
        <authorList>
            <person name="Regsiter A."/>
            <person name="william w."/>
        </authorList>
    </citation>
    <scope>NUCLEOTIDE SEQUENCE</scope>
    <source>
        <strain evidence="2">Montdore</strain>
    </source>
</reference>
<protein>
    <recommendedName>
        <fullName evidence="1">YCII-related domain-containing protein</fullName>
    </recommendedName>
</protein>
<dbReference type="Gene3D" id="3.30.70.1060">
    <property type="entry name" value="Dimeric alpha+beta barrel"/>
    <property type="match status" value="1"/>
</dbReference>
<gene>
    <name evidence="2" type="ORF">GSTUAT00001237001</name>
</gene>
<accession>A0A292Q4F5</accession>
<keyword evidence="3" id="KW-1185">Reference proteome</keyword>
<sequence length="106" mass="11981">MLPDLPTAKRSEVRPRHLAYVSEKIAKGEFYRQGGAYCSSEVSGEQVEDIPYSGSTMTVVAEDEEDVKRQLADDPYVKEGVWDVEKARIFHFKTGDSVPINYPLQQ</sequence>
<dbReference type="InterPro" id="IPR051807">
    <property type="entry name" value="Sec-metab_biosynth-assoc"/>
</dbReference>
<dbReference type="PANTHER" id="PTHR33606">
    <property type="entry name" value="PROTEIN YCII"/>
    <property type="match status" value="1"/>
</dbReference>
<dbReference type="SUPFAM" id="SSF54909">
    <property type="entry name" value="Dimeric alpha+beta barrel"/>
    <property type="match status" value="1"/>
</dbReference>
<dbReference type="EMBL" id="LN890956">
    <property type="protein sequence ID" value="CUS14712.1"/>
    <property type="molecule type" value="Genomic_DNA"/>
</dbReference>
<dbReference type="PANTHER" id="PTHR33606:SF3">
    <property type="entry name" value="PROTEIN YCII"/>
    <property type="match status" value="1"/>
</dbReference>
<feature type="domain" description="YCII-related" evidence="1">
    <location>
        <begin position="8"/>
        <end position="84"/>
    </location>
</feature>
<name>A0A292Q4F5_9PEZI</name>
<proteinExistence type="predicted"/>
<evidence type="ECO:0000259" key="1">
    <source>
        <dbReference type="Pfam" id="PF03795"/>
    </source>
</evidence>
<evidence type="ECO:0000313" key="2">
    <source>
        <dbReference type="EMBL" id="CUS14712.1"/>
    </source>
</evidence>
<organism evidence="2 3">
    <name type="scientific">Tuber aestivum</name>
    <name type="common">summer truffle</name>
    <dbReference type="NCBI Taxonomy" id="59557"/>
    <lineage>
        <taxon>Eukaryota</taxon>
        <taxon>Fungi</taxon>
        <taxon>Dikarya</taxon>
        <taxon>Ascomycota</taxon>
        <taxon>Pezizomycotina</taxon>
        <taxon>Pezizomycetes</taxon>
        <taxon>Pezizales</taxon>
        <taxon>Tuberaceae</taxon>
        <taxon>Tuber</taxon>
    </lineage>
</organism>
<evidence type="ECO:0000313" key="3">
    <source>
        <dbReference type="Proteomes" id="UP001412239"/>
    </source>
</evidence>
<dbReference type="Proteomes" id="UP001412239">
    <property type="component" value="Unassembled WGS sequence"/>
</dbReference>
<dbReference type="InterPro" id="IPR011008">
    <property type="entry name" value="Dimeric_a/b-barrel"/>
</dbReference>
<dbReference type="Pfam" id="PF03795">
    <property type="entry name" value="YCII"/>
    <property type="match status" value="1"/>
</dbReference>
<dbReference type="AlphaFoldDB" id="A0A292Q4F5"/>
<dbReference type="InterPro" id="IPR005545">
    <property type="entry name" value="YCII"/>
</dbReference>